<gene>
    <name evidence="2" type="ORF">A6A05_09355</name>
</gene>
<dbReference type="STRING" id="1437059.A6A05_09355"/>
<proteinExistence type="predicted"/>
<evidence type="ECO:0000313" key="3">
    <source>
        <dbReference type="Proteomes" id="UP000078543"/>
    </source>
</evidence>
<keyword evidence="3" id="KW-1185">Reference proteome</keyword>
<organism evidence="2 3">
    <name type="scientific">Magnetospirillum moscoviense</name>
    <dbReference type="NCBI Taxonomy" id="1437059"/>
    <lineage>
        <taxon>Bacteria</taxon>
        <taxon>Pseudomonadati</taxon>
        <taxon>Pseudomonadota</taxon>
        <taxon>Alphaproteobacteria</taxon>
        <taxon>Rhodospirillales</taxon>
        <taxon>Rhodospirillaceae</taxon>
        <taxon>Magnetospirillum</taxon>
    </lineage>
</organism>
<dbReference type="SUPFAM" id="SSF47598">
    <property type="entry name" value="Ribbon-helix-helix"/>
    <property type="match status" value="1"/>
</dbReference>
<evidence type="ECO:0000259" key="1">
    <source>
        <dbReference type="Pfam" id="PF22513"/>
    </source>
</evidence>
<name>A0A178MWZ1_9PROT</name>
<dbReference type="Pfam" id="PF22513">
    <property type="entry name" value="FitA-like_RHH"/>
    <property type="match status" value="1"/>
</dbReference>
<dbReference type="AlphaFoldDB" id="A0A178MWZ1"/>
<dbReference type="Proteomes" id="UP000078543">
    <property type="component" value="Unassembled WGS sequence"/>
</dbReference>
<evidence type="ECO:0000313" key="2">
    <source>
        <dbReference type="EMBL" id="OAN54008.1"/>
    </source>
</evidence>
<dbReference type="InterPro" id="IPR010985">
    <property type="entry name" value="Ribbon_hlx_hlx"/>
</dbReference>
<protein>
    <recommendedName>
        <fullName evidence="1">Antitoxin FitA-like ribbon-helix-helix domain-containing protein</fullName>
    </recommendedName>
</protein>
<feature type="domain" description="Antitoxin FitA-like ribbon-helix-helix" evidence="1">
    <location>
        <begin position="3"/>
        <end position="39"/>
    </location>
</feature>
<accession>A0A178MWZ1</accession>
<dbReference type="EMBL" id="LWQU01000123">
    <property type="protein sequence ID" value="OAN54008.1"/>
    <property type="molecule type" value="Genomic_DNA"/>
</dbReference>
<dbReference type="RefSeq" id="WP_068498701.1">
    <property type="nucleotide sequence ID" value="NZ_LWQU01000123.1"/>
</dbReference>
<dbReference type="InterPro" id="IPR053853">
    <property type="entry name" value="FitA-like_RHH"/>
</dbReference>
<dbReference type="OrthoDB" id="2389872at2"/>
<dbReference type="GO" id="GO:0006355">
    <property type="term" value="P:regulation of DNA-templated transcription"/>
    <property type="evidence" value="ECO:0007669"/>
    <property type="project" value="InterPro"/>
</dbReference>
<reference evidence="2 3" key="1">
    <citation type="submission" date="2016-04" db="EMBL/GenBank/DDBJ databases">
        <title>Draft genome sequence of freshwater magnetotactic bacteria Magnetospirillum marisnigri SP-1 and Magnetospirillum moscoviense BB-1.</title>
        <authorList>
            <person name="Koziaeva V."/>
            <person name="Dziuba M.V."/>
            <person name="Ivanov T.M."/>
            <person name="Kuznetsov B."/>
            <person name="Grouzdev D.S."/>
        </authorList>
    </citation>
    <scope>NUCLEOTIDE SEQUENCE [LARGE SCALE GENOMIC DNA]</scope>
    <source>
        <strain evidence="2 3">BB-1</strain>
    </source>
</reference>
<comment type="caution">
    <text evidence="2">The sequence shown here is derived from an EMBL/GenBank/DDBJ whole genome shotgun (WGS) entry which is preliminary data.</text>
</comment>
<sequence length="76" mass="8534">MGSVLIRNLDDALINQFRTKAGLNNRSLEAELREALAAQAPLSPEQKLALLDRVRIRLPEGAPDSADLIREDRDRR</sequence>